<evidence type="ECO:0000313" key="2">
    <source>
        <dbReference type="Proteomes" id="UP001163321"/>
    </source>
</evidence>
<accession>A0ACC0VNC6</accession>
<keyword evidence="2" id="KW-1185">Reference proteome</keyword>
<organism evidence="1 2">
    <name type="scientific">Peronosclerospora sorghi</name>
    <dbReference type="NCBI Taxonomy" id="230839"/>
    <lineage>
        <taxon>Eukaryota</taxon>
        <taxon>Sar</taxon>
        <taxon>Stramenopiles</taxon>
        <taxon>Oomycota</taxon>
        <taxon>Peronosporomycetes</taxon>
        <taxon>Peronosporales</taxon>
        <taxon>Peronosporaceae</taxon>
        <taxon>Peronosclerospora</taxon>
    </lineage>
</organism>
<proteinExistence type="predicted"/>
<dbReference type="EMBL" id="CM047587">
    <property type="protein sequence ID" value="KAI9907959.1"/>
    <property type="molecule type" value="Genomic_DNA"/>
</dbReference>
<reference evidence="1 2" key="1">
    <citation type="journal article" date="2022" name="bioRxiv">
        <title>The genome of the oomycete Peronosclerospora sorghi, a cosmopolitan pathogen of maize and sorghum, is inflated with dispersed pseudogenes.</title>
        <authorList>
            <person name="Fletcher K."/>
            <person name="Martin F."/>
            <person name="Isakeit T."/>
            <person name="Cavanaugh K."/>
            <person name="Magill C."/>
            <person name="Michelmore R."/>
        </authorList>
    </citation>
    <scope>NUCLEOTIDE SEQUENCE [LARGE SCALE GENOMIC DNA]</scope>
    <source>
        <strain evidence="1">P6</strain>
    </source>
</reference>
<protein>
    <submittedName>
        <fullName evidence="1">Uncharacterized protein</fullName>
    </submittedName>
</protein>
<name>A0ACC0VNC6_9STRA</name>
<dbReference type="Proteomes" id="UP001163321">
    <property type="component" value="Chromosome 8"/>
</dbReference>
<comment type="caution">
    <text evidence="1">The sequence shown here is derived from an EMBL/GenBank/DDBJ whole genome shotgun (WGS) entry which is preliminary data.</text>
</comment>
<evidence type="ECO:0000313" key="1">
    <source>
        <dbReference type="EMBL" id="KAI9907959.1"/>
    </source>
</evidence>
<sequence>MFLHDVLTLDMMMDDLKLACDASKNKAPPARVQTMAFLTHAVEKRSVDLSDKTVVTFLASMFHTGPEDTDPKVREAGQSAWWRS</sequence>
<gene>
    <name evidence="1" type="ORF">PsorP6_003005</name>
</gene>